<keyword evidence="1" id="KW-0677">Repeat</keyword>
<dbReference type="InterPro" id="IPR055496">
    <property type="entry name" value="DUF7068"/>
</dbReference>
<dbReference type="InterPro" id="IPR053137">
    <property type="entry name" value="NLR-like"/>
</dbReference>
<dbReference type="Pfam" id="PF23238">
    <property type="entry name" value="DUF7068"/>
    <property type="match status" value="1"/>
</dbReference>
<dbReference type="PANTHER" id="PTHR46082">
    <property type="entry name" value="ATP/GTP-BINDING PROTEIN-RELATED"/>
    <property type="match status" value="1"/>
</dbReference>
<reference evidence="4" key="1">
    <citation type="journal article" date="2015" name="Genome Announc.">
        <title>Draft genome sequence of Talaromyces cellulolyticus strain Y-94, a source of lignocellulosic biomass-degrading enzymes.</title>
        <authorList>
            <person name="Fujii T."/>
            <person name="Koike H."/>
            <person name="Sawayama S."/>
            <person name="Yano S."/>
            <person name="Inoue H."/>
        </authorList>
    </citation>
    <scope>NUCLEOTIDE SEQUENCE [LARGE SCALE GENOMIC DNA]</scope>
    <source>
        <strain evidence="4">Y-94</strain>
    </source>
</reference>
<dbReference type="PROSITE" id="PS50837">
    <property type="entry name" value="NACHT"/>
    <property type="match status" value="1"/>
</dbReference>
<dbReference type="SUPFAM" id="SSF52540">
    <property type="entry name" value="P-loop containing nucleoside triphosphate hydrolases"/>
    <property type="match status" value="1"/>
</dbReference>
<dbReference type="InterPro" id="IPR035994">
    <property type="entry name" value="Nucleoside_phosphorylase_sf"/>
</dbReference>
<organism evidence="3 4">
    <name type="scientific">Talaromyces pinophilus</name>
    <name type="common">Penicillium pinophilum</name>
    <dbReference type="NCBI Taxonomy" id="128442"/>
    <lineage>
        <taxon>Eukaryota</taxon>
        <taxon>Fungi</taxon>
        <taxon>Dikarya</taxon>
        <taxon>Ascomycota</taxon>
        <taxon>Pezizomycotina</taxon>
        <taxon>Eurotiomycetes</taxon>
        <taxon>Eurotiomycetidae</taxon>
        <taxon>Eurotiales</taxon>
        <taxon>Trichocomaceae</taxon>
        <taxon>Talaromyces</taxon>
        <taxon>Talaromyces sect. Talaromyces</taxon>
    </lineage>
</organism>
<gene>
    <name evidence="3" type="ORF">TCE0_044r16275</name>
</gene>
<dbReference type="Pfam" id="PF13646">
    <property type="entry name" value="HEAT_2"/>
    <property type="match status" value="5"/>
</dbReference>
<dbReference type="InterPro" id="IPR016024">
    <property type="entry name" value="ARM-type_fold"/>
</dbReference>
<dbReference type="InterPro" id="IPR011989">
    <property type="entry name" value="ARM-like"/>
</dbReference>
<sequence>MAHSTLSHDEYTMAWMCALPLEMIAAKAMLDEIHGRLPQPQSDHNTYTLGRMSCHNIVIACLPFGVYGTTAAATALAEMRSTFSSLRFVLMVGIGGGAPRNADIRLGDVVVSRPTLKGSGVIPYDYGKTIHDGHFQRIGYLNKPPQVLLTAMSQIESDHREWKSQFKQCLDILEKDDEMKAQFSRPSNDWLFHATYNHCGTAGCLSCDPKQLVIRTPRVSHEPYIHYGLIASGNQVMRHAHTRDQIAQELGILCFEMEAAGLMDQLPCLWQGYASLVAATYTKWLLSVVPVTVCRTQPERDPTSRVSAARRALKDHYIKGKRLRIERLSGLELPMDQCYINLAVVQCSRLAKSDANEQSKSTTSQQSSPFSLFSRLKIDAVGSGSLVSLDTLFEPQKQFNGEFVRPKRILVQGAAGVGKTTLCKKIVHDYYHHEMWQNLFDWLLWVPLRRLKLMSPVKECNLGRFFSDEYFSHYPEGKKFGQAMWEAVDTSARDKTLFILDGLDEVSGEWSSDTPMHKLLRDLLDMPQVIITTRPYRLSRTDLEPLDLELETIGFLPDQVAAYVQNPRIVRPKDTATQIQDFIQKHVLIRELVRIPIQLDALCHSWNGDFLKDMPRAMTTIYKAIVLKLWQKDIIALEIRHRGELLKKREAQDLLESEITNLTQNIMNLIEFLAFTGLYSDVIEFRAEVRKQIYNHKELCEKFPDMPDSILRKLSFLRTADETLGDDVRSYHFLHLTFQEFFAAQYFVTHWVEGKDLLCLPLWRARAKPSPKNPEKFLQEEKYNSRYDIFWRFVAGLLHEQGEDQLRRFFKILEDKPQDLLGPSHQRILMHCFSEVPRNSLEDLRIRVEGHLKQWALFENKIHGRMTLCHEMEFPDHVLHTMMKEEPEDVKKGILQALQYRPQLSSHLLKWIASFLGREKIAIDILRKQYTLPEDILHGIVARLEDSDCNVRQAASSVLDKQPTLSEGILHAIVTRLEHSHSRVRWSAINALGKQSALSEDILQAIATRLKDSDRDVRQTAFDVLGKQSTLSEGILHAIITQLEDSDWHIRSFAINTLSKQSTLSENIPYTIVTQLEDTDCDVRKSAINALGKQSILSESILHIIVARLEDFHWDVRKAAFDVLGEQSTLSESVLHAIVTRLEHSRSSVRWSAIKALGKQSALSENIIHVMMARLEDSDEFVRLSTINALGQQSTLSESVLHVIVARLEDFHWDVRKAASDLLGEQSTLSESVLHAIVTRLEHSRSGVRWSAIKALDKQSALSENTLQAIISRLEDSDGDVRQSAVDALGKQSTLSESFLHVIAAQLDNSDCHMRRSAIRALDKQSALSEDILQAIVPRLEDSDWDVRWFVIKILDKQSTLSESILHSIITRLKHSNSDVRESAINALSKQSTLSENILHTITTQLGDSNSAVRWSTINVLSKQSTLSEDILYAIVIQLGHSDSGIRRSAITTLGKQSALSEDILQAIATQLDDSDEDVRRSAINVLGRQSALSDDILQAIVTRLEDSDRDVRWSAINALDKQTTLSASILQALLLSKSSLDIRSKAVSVLLKQDSLYNGFLTFDTKILRSIYYTLIRQSFSEQLSCYKHDGIIYIDLPDRRREISLVQERPFVWNKNAHLGDFRDEAFALGRPTSTAEDLKFMQTPWYLDIYLIVVICFMFL</sequence>
<dbReference type="SUPFAM" id="SSF53167">
    <property type="entry name" value="Purine and uridine phosphorylases"/>
    <property type="match status" value="1"/>
</dbReference>
<feature type="domain" description="NACHT" evidence="2">
    <location>
        <begin position="407"/>
        <end position="535"/>
    </location>
</feature>
<accession>A0A478EAX1</accession>
<proteinExistence type="predicted"/>
<evidence type="ECO:0000313" key="3">
    <source>
        <dbReference type="EMBL" id="GAM42367.1"/>
    </source>
</evidence>
<dbReference type="EMBL" id="DF933840">
    <property type="protein sequence ID" value="GAM42367.1"/>
    <property type="molecule type" value="Genomic_DNA"/>
</dbReference>
<name>A0A478EAX1_TALPI</name>
<protein>
    <recommendedName>
        <fullName evidence="2">NACHT domain-containing protein</fullName>
    </recommendedName>
</protein>
<dbReference type="PANTHER" id="PTHR46082:SF11">
    <property type="entry name" value="AAA+ ATPASE DOMAIN-CONTAINING PROTEIN-RELATED"/>
    <property type="match status" value="1"/>
</dbReference>
<dbReference type="InterPro" id="IPR041267">
    <property type="entry name" value="NLRP_HD2"/>
</dbReference>
<dbReference type="Gene3D" id="3.40.50.1580">
    <property type="entry name" value="Nucleoside phosphorylase domain"/>
    <property type="match status" value="1"/>
</dbReference>
<evidence type="ECO:0000256" key="1">
    <source>
        <dbReference type="ARBA" id="ARBA00022737"/>
    </source>
</evidence>
<evidence type="ECO:0000259" key="2">
    <source>
        <dbReference type="PROSITE" id="PS50837"/>
    </source>
</evidence>
<dbReference type="GO" id="GO:0003824">
    <property type="term" value="F:catalytic activity"/>
    <property type="evidence" value="ECO:0007669"/>
    <property type="project" value="InterPro"/>
</dbReference>
<dbReference type="InterPro" id="IPR007111">
    <property type="entry name" value="NACHT_NTPase"/>
</dbReference>
<dbReference type="Pfam" id="PF17776">
    <property type="entry name" value="NLRC4_HD2"/>
    <property type="match status" value="1"/>
</dbReference>
<evidence type="ECO:0000313" key="4">
    <source>
        <dbReference type="Proteomes" id="UP000053095"/>
    </source>
</evidence>
<dbReference type="SUPFAM" id="SSF48371">
    <property type="entry name" value="ARM repeat"/>
    <property type="match status" value="1"/>
</dbReference>
<dbReference type="Pfam" id="PF05729">
    <property type="entry name" value="NACHT"/>
    <property type="match status" value="1"/>
</dbReference>
<dbReference type="Gene3D" id="3.40.50.300">
    <property type="entry name" value="P-loop containing nucleotide triphosphate hydrolases"/>
    <property type="match status" value="1"/>
</dbReference>
<dbReference type="GO" id="GO:0009116">
    <property type="term" value="P:nucleoside metabolic process"/>
    <property type="evidence" value="ECO:0007669"/>
    <property type="project" value="InterPro"/>
</dbReference>
<dbReference type="Proteomes" id="UP000053095">
    <property type="component" value="Unassembled WGS sequence"/>
</dbReference>
<dbReference type="Gene3D" id="1.25.10.10">
    <property type="entry name" value="Leucine-rich Repeat Variant"/>
    <property type="match status" value="4"/>
</dbReference>
<dbReference type="InterPro" id="IPR027417">
    <property type="entry name" value="P-loop_NTPase"/>
</dbReference>
<keyword evidence="4" id="KW-1185">Reference proteome</keyword>